<evidence type="ECO:0000256" key="5">
    <source>
        <dbReference type="ARBA" id="ARBA00022917"/>
    </source>
</evidence>
<dbReference type="SMART" id="SM01016">
    <property type="entry name" value="Arg_tRNA_synt_N"/>
    <property type="match status" value="1"/>
</dbReference>
<dbReference type="InterPro" id="IPR001278">
    <property type="entry name" value="Arg-tRNA-ligase"/>
</dbReference>
<evidence type="ECO:0000313" key="13">
    <source>
        <dbReference type="Proteomes" id="UP000177913"/>
    </source>
</evidence>
<comment type="catalytic activity">
    <reaction evidence="7 8">
        <text>tRNA(Arg) + L-arginine + ATP = L-arginyl-tRNA(Arg) + AMP + diphosphate</text>
        <dbReference type="Rhea" id="RHEA:20301"/>
        <dbReference type="Rhea" id="RHEA-COMP:9658"/>
        <dbReference type="Rhea" id="RHEA-COMP:9673"/>
        <dbReference type="ChEBI" id="CHEBI:30616"/>
        <dbReference type="ChEBI" id="CHEBI:32682"/>
        <dbReference type="ChEBI" id="CHEBI:33019"/>
        <dbReference type="ChEBI" id="CHEBI:78442"/>
        <dbReference type="ChEBI" id="CHEBI:78513"/>
        <dbReference type="ChEBI" id="CHEBI:456215"/>
        <dbReference type="EC" id="6.1.1.19"/>
    </reaction>
</comment>
<sequence>MLFLLKLLKEIATWPGQVHFFSNLNKTNLLSYIQMVKDKLLENLKTALKKIGVEEEVSLEHPANSNFGDYATSIALKLAKTLKKNPLQIAQEIKKNFPKDDLVEKVEVMKPGFINFWINSNYFLDFAREVTEGKFDIPEFYLGKNKKIMIEFAHPNTHKLFHIGHLRNISIGESLVRVFEAVGSKVVRSNYQGDVGLHIAKCIWFIKYKSSEKELNEIRKKSLQEKMTYLGKAYSAGQVAYDKNEKLKKEIIEINGMIYKQRGDVLAIYEETRKWSFDYFDEIYKRVYTKFDRLYPESEFAQRGIEICKLAEKKGILKRSEGALVFVGKPYGLDTRVFINSLGYPTYEGKELALAEKEFSEFGELDKCIHVVTPEQTSFFKVTFKVEELLNEKKFKDIQYHLAYEWVKLKQGKMSSRTGNVIEAEWLIDKAKEIIIQKFKCDGKTAEIIAIAAVKYSFLKNNVFSQISFDFDESISLEGNSGPYLLYTYVRTQSVLKKSDNHLGTTWIKDGMANFEKEENELLRVFSNFQEVVYEAAKNFAPNLIANYLYDLAQKYNLFYQKHKILESDKKTRNLRLLLTKATGQVIKNGLYLLGIKTVEKM</sequence>
<dbReference type="InterPro" id="IPR036695">
    <property type="entry name" value="Arg-tRNA-synth_N_sf"/>
</dbReference>
<gene>
    <name evidence="8" type="primary">argS</name>
    <name evidence="12" type="ORF">A3C25_03740</name>
</gene>
<evidence type="ECO:0000256" key="9">
    <source>
        <dbReference type="RuleBase" id="RU363038"/>
    </source>
</evidence>
<dbReference type="GO" id="GO:0005524">
    <property type="term" value="F:ATP binding"/>
    <property type="evidence" value="ECO:0007669"/>
    <property type="project" value="UniProtKB-UniRule"/>
</dbReference>
<protein>
    <recommendedName>
        <fullName evidence="8">Arginine--tRNA ligase</fullName>
        <ecNumber evidence="8">6.1.1.19</ecNumber>
    </recommendedName>
    <alternativeName>
        <fullName evidence="8">Arginyl-tRNA synthetase</fullName>
        <shortName evidence="8">ArgRS</shortName>
    </alternativeName>
</protein>
<feature type="domain" description="DALR anticodon binding" evidence="10">
    <location>
        <begin position="485"/>
        <end position="602"/>
    </location>
</feature>
<evidence type="ECO:0000256" key="8">
    <source>
        <dbReference type="HAMAP-Rule" id="MF_00123"/>
    </source>
</evidence>
<comment type="similarity">
    <text evidence="1 8 9">Belongs to the class-I aminoacyl-tRNA synthetase family.</text>
</comment>
<dbReference type="Proteomes" id="UP000177913">
    <property type="component" value="Unassembled WGS sequence"/>
</dbReference>
<comment type="subunit">
    <text evidence="8">Monomer.</text>
</comment>
<dbReference type="InterPro" id="IPR014729">
    <property type="entry name" value="Rossmann-like_a/b/a_fold"/>
</dbReference>
<dbReference type="PRINTS" id="PR01038">
    <property type="entry name" value="TRNASYNTHARG"/>
</dbReference>
<proteinExistence type="inferred from homology"/>
<dbReference type="GO" id="GO:0006420">
    <property type="term" value="P:arginyl-tRNA aminoacylation"/>
    <property type="evidence" value="ECO:0007669"/>
    <property type="project" value="UniProtKB-UniRule"/>
</dbReference>
<dbReference type="Gene3D" id="3.40.50.620">
    <property type="entry name" value="HUPs"/>
    <property type="match status" value="1"/>
</dbReference>
<evidence type="ECO:0000256" key="2">
    <source>
        <dbReference type="ARBA" id="ARBA00022598"/>
    </source>
</evidence>
<keyword evidence="6 8" id="KW-0030">Aminoacyl-tRNA synthetase</keyword>
<dbReference type="AlphaFoldDB" id="A0A1F7H2Q0"/>
<keyword evidence="4 8" id="KW-0067">ATP-binding</keyword>
<dbReference type="Gene3D" id="1.10.730.10">
    <property type="entry name" value="Isoleucyl-tRNA Synthetase, Domain 1"/>
    <property type="match status" value="1"/>
</dbReference>
<keyword evidence="3 8" id="KW-0547">Nucleotide-binding</keyword>
<keyword evidence="8" id="KW-0963">Cytoplasm</keyword>
<dbReference type="InterPro" id="IPR008909">
    <property type="entry name" value="DALR_anticod-bd"/>
</dbReference>
<dbReference type="NCBIfam" id="TIGR00456">
    <property type="entry name" value="argS"/>
    <property type="match status" value="1"/>
</dbReference>
<reference evidence="12 13" key="1">
    <citation type="journal article" date="2016" name="Nat. Commun.">
        <title>Thousands of microbial genomes shed light on interconnected biogeochemical processes in an aquifer system.</title>
        <authorList>
            <person name="Anantharaman K."/>
            <person name="Brown C.T."/>
            <person name="Hug L.A."/>
            <person name="Sharon I."/>
            <person name="Castelle C.J."/>
            <person name="Probst A.J."/>
            <person name="Thomas B.C."/>
            <person name="Singh A."/>
            <person name="Wilkins M.J."/>
            <person name="Karaoz U."/>
            <person name="Brodie E.L."/>
            <person name="Williams K.H."/>
            <person name="Hubbard S.S."/>
            <person name="Banfield J.F."/>
        </authorList>
    </citation>
    <scope>NUCLEOTIDE SEQUENCE [LARGE SCALE GENOMIC DNA]</scope>
</reference>
<dbReference type="PANTHER" id="PTHR11956">
    <property type="entry name" value="ARGINYL-TRNA SYNTHETASE"/>
    <property type="match status" value="1"/>
</dbReference>
<dbReference type="SUPFAM" id="SSF47323">
    <property type="entry name" value="Anticodon-binding domain of a subclass of class I aminoacyl-tRNA synthetases"/>
    <property type="match status" value="1"/>
</dbReference>
<dbReference type="InterPro" id="IPR005148">
    <property type="entry name" value="Arg-tRNA-synth_N"/>
</dbReference>
<dbReference type="Gene3D" id="3.30.1360.70">
    <property type="entry name" value="Arginyl tRNA synthetase N-terminal domain"/>
    <property type="match status" value="1"/>
</dbReference>
<dbReference type="HAMAP" id="MF_00123">
    <property type="entry name" value="Arg_tRNA_synth"/>
    <property type="match status" value="1"/>
</dbReference>
<evidence type="ECO:0000256" key="6">
    <source>
        <dbReference type="ARBA" id="ARBA00023146"/>
    </source>
</evidence>
<evidence type="ECO:0000259" key="11">
    <source>
        <dbReference type="SMART" id="SM01016"/>
    </source>
</evidence>
<feature type="short sequence motif" description="'HIGH' region" evidence="8">
    <location>
        <begin position="155"/>
        <end position="165"/>
    </location>
</feature>
<evidence type="ECO:0000259" key="10">
    <source>
        <dbReference type="SMART" id="SM00836"/>
    </source>
</evidence>
<dbReference type="Pfam" id="PF03485">
    <property type="entry name" value="Arg_tRNA_synt_N"/>
    <property type="match status" value="1"/>
</dbReference>
<name>A0A1F7H2Q0_9BACT</name>
<evidence type="ECO:0000313" key="12">
    <source>
        <dbReference type="EMBL" id="OGK25136.1"/>
    </source>
</evidence>
<dbReference type="InterPro" id="IPR035684">
    <property type="entry name" value="ArgRS_core"/>
</dbReference>
<accession>A0A1F7H2Q0</accession>
<dbReference type="PANTHER" id="PTHR11956:SF5">
    <property type="entry name" value="ARGININE--TRNA LIGASE, CYTOPLASMIC"/>
    <property type="match status" value="1"/>
</dbReference>
<dbReference type="EC" id="6.1.1.19" evidence="8"/>
<keyword evidence="2 8" id="KW-0436">Ligase</keyword>
<comment type="caution">
    <text evidence="12">The sequence shown here is derived from an EMBL/GenBank/DDBJ whole genome shotgun (WGS) entry which is preliminary data.</text>
</comment>
<dbReference type="InterPro" id="IPR009080">
    <property type="entry name" value="tRNAsynth_Ia_anticodon-bd"/>
</dbReference>
<organism evidence="12 13">
    <name type="scientific">Candidatus Roizmanbacteria bacterium RIFCSPHIGHO2_02_FULL_38_11</name>
    <dbReference type="NCBI Taxonomy" id="1802039"/>
    <lineage>
        <taxon>Bacteria</taxon>
        <taxon>Candidatus Roizmaniibacteriota</taxon>
    </lineage>
</organism>
<evidence type="ECO:0000256" key="7">
    <source>
        <dbReference type="ARBA" id="ARBA00049339"/>
    </source>
</evidence>
<evidence type="ECO:0000256" key="1">
    <source>
        <dbReference type="ARBA" id="ARBA00005594"/>
    </source>
</evidence>
<dbReference type="EMBL" id="MFZO01000019">
    <property type="protein sequence ID" value="OGK25136.1"/>
    <property type="molecule type" value="Genomic_DNA"/>
</dbReference>
<dbReference type="Pfam" id="PF05746">
    <property type="entry name" value="DALR_1"/>
    <property type="match status" value="1"/>
</dbReference>
<evidence type="ECO:0000256" key="4">
    <source>
        <dbReference type="ARBA" id="ARBA00022840"/>
    </source>
</evidence>
<dbReference type="SUPFAM" id="SSF52374">
    <property type="entry name" value="Nucleotidylyl transferase"/>
    <property type="match status" value="1"/>
</dbReference>
<evidence type="ECO:0000256" key="3">
    <source>
        <dbReference type="ARBA" id="ARBA00022741"/>
    </source>
</evidence>
<comment type="subcellular location">
    <subcellularLocation>
        <location evidence="8">Cytoplasm</location>
    </subcellularLocation>
</comment>
<dbReference type="SMART" id="SM00836">
    <property type="entry name" value="DALR_1"/>
    <property type="match status" value="1"/>
</dbReference>
<dbReference type="Pfam" id="PF00750">
    <property type="entry name" value="tRNA-synt_1d"/>
    <property type="match status" value="1"/>
</dbReference>
<dbReference type="SUPFAM" id="SSF55190">
    <property type="entry name" value="Arginyl-tRNA synthetase (ArgRS), N-terminal 'additional' domain"/>
    <property type="match status" value="1"/>
</dbReference>
<keyword evidence="5 8" id="KW-0648">Protein biosynthesis</keyword>
<dbReference type="FunFam" id="1.10.730.10:FF:000006">
    <property type="entry name" value="Arginyl-tRNA synthetase 2, mitochondrial"/>
    <property type="match status" value="1"/>
</dbReference>
<feature type="domain" description="Arginyl tRNA synthetase N-terminal" evidence="11">
    <location>
        <begin position="34"/>
        <end position="118"/>
    </location>
</feature>
<dbReference type="GO" id="GO:0005737">
    <property type="term" value="C:cytoplasm"/>
    <property type="evidence" value="ECO:0007669"/>
    <property type="project" value="UniProtKB-SubCell"/>
</dbReference>
<dbReference type="GO" id="GO:0004814">
    <property type="term" value="F:arginine-tRNA ligase activity"/>
    <property type="evidence" value="ECO:0007669"/>
    <property type="project" value="UniProtKB-UniRule"/>
</dbReference>